<dbReference type="NCBIfam" id="TIGR04012">
    <property type="entry name" value="poly_gGlu_PgsB"/>
    <property type="match status" value="1"/>
</dbReference>
<dbReference type="PRINTS" id="PR01758">
    <property type="entry name" value="CAPSULEPROTB"/>
</dbReference>
<name>A0ABM7UMH5_9LEPT</name>
<keyword evidence="1" id="KW-0472">Membrane</keyword>
<dbReference type="EMBL" id="AP025028">
    <property type="protein sequence ID" value="BDA80135.1"/>
    <property type="molecule type" value="Genomic_DNA"/>
</dbReference>
<keyword evidence="1" id="KW-1133">Transmembrane helix</keyword>
<reference evidence="3 4" key="1">
    <citation type="submission" date="2021-08" db="EMBL/GenBank/DDBJ databases">
        <title>Complete genome sequence of Leptospira kobayashii strain E30.</title>
        <authorList>
            <person name="Nakao R."/>
            <person name="Nakamura S."/>
            <person name="Masuzawa T."/>
            <person name="Koizumi N."/>
        </authorList>
    </citation>
    <scope>NUCLEOTIDE SEQUENCE [LARGE SCALE GENOMIC DNA]</scope>
    <source>
        <strain evidence="3 4">E30</strain>
    </source>
</reference>
<feature type="domain" description="Mur ligase central" evidence="2">
    <location>
        <begin position="39"/>
        <end position="205"/>
    </location>
</feature>
<dbReference type="PANTHER" id="PTHR43445">
    <property type="entry name" value="UDP-N-ACETYLMURAMATE--L-ALANINE LIGASE-RELATED"/>
    <property type="match status" value="1"/>
</dbReference>
<feature type="transmembrane region" description="Helical" evidence="1">
    <location>
        <begin position="6"/>
        <end position="25"/>
    </location>
</feature>
<dbReference type="SUPFAM" id="SSF53623">
    <property type="entry name" value="MurD-like peptide ligases, catalytic domain"/>
    <property type="match status" value="1"/>
</dbReference>
<proteinExistence type="predicted"/>
<evidence type="ECO:0000256" key="1">
    <source>
        <dbReference type="SAM" id="Phobius"/>
    </source>
</evidence>
<accession>A0ABM7UMH5</accession>
<dbReference type="InterPro" id="IPR013221">
    <property type="entry name" value="Mur_ligase_cen"/>
</dbReference>
<sequence>MKSNTFLFFVLISLLLFYYLIELLIHRGTLSGFRNRIHVNGTRGKSSITRLIRAGLAASGERVFAKTTGTLARMILPDGTERAVHRFGRPSILEQISILKAAKKEKATSIVIECMALEPRYQWASEGMILKSTIGVISNIREDHLDVMGPNLDDVALALASTVPIGGKLITGETKFKKIIGEVCKDRNTDWIEVSENSPKDSLITDAEIAKFSYWEHKENVSIALKVCLELGVSRNIALQGMIHSEPDPGALTVLPIQFFGKDILFVNAMAANDTESTRMIWNEAKKRYSKDRSGFLLFHCREDRLERSKLLAQEIAKWADVNAIFLIGTGTKYAMHYLKKECKEGMRVFNWEDYNIDLIFESLVAQMKPRSFVLGLGNIAGMGLELTQYLKNRAKIDNRNE</sequence>
<evidence type="ECO:0000313" key="4">
    <source>
        <dbReference type="Proteomes" id="UP000245263"/>
    </source>
</evidence>
<dbReference type="Proteomes" id="UP000245263">
    <property type="component" value="Chromosome 1"/>
</dbReference>
<dbReference type="Gene3D" id="3.40.1190.10">
    <property type="entry name" value="Mur-like, catalytic domain"/>
    <property type="match status" value="1"/>
</dbReference>
<organism evidence="3 4">
    <name type="scientific">Leptospira kobayashii</name>
    <dbReference type="NCBI Taxonomy" id="1917830"/>
    <lineage>
        <taxon>Bacteria</taxon>
        <taxon>Pseudomonadati</taxon>
        <taxon>Spirochaetota</taxon>
        <taxon>Spirochaetia</taxon>
        <taxon>Leptospirales</taxon>
        <taxon>Leptospiraceae</taxon>
        <taxon>Leptospira</taxon>
    </lineage>
</organism>
<dbReference type="RefSeq" id="WP_109020954.1">
    <property type="nucleotide sequence ID" value="NZ_AP025028.1"/>
</dbReference>
<keyword evidence="1" id="KW-0812">Transmembrane</keyword>
<dbReference type="PANTHER" id="PTHR43445:SF1">
    <property type="entry name" value="PGA SYNTHASE CAPB"/>
    <property type="match status" value="1"/>
</dbReference>
<dbReference type="Pfam" id="PF08245">
    <property type="entry name" value="Mur_ligase_M"/>
    <property type="match status" value="1"/>
</dbReference>
<evidence type="ECO:0000313" key="3">
    <source>
        <dbReference type="EMBL" id="BDA80135.1"/>
    </source>
</evidence>
<gene>
    <name evidence="3" type="primary">capB</name>
    <name evidence="3" type="ORF">LPTSP3_g30650</name>
</gene>
<evidence type="ECO:0000259" key="2">
    <source>
        <dbReference type="Pfam" id="PF08245"/>
    </source>
</evidence>
<dbReference type="InterPro" id="IPR008337">
    <property type="entry name" value="Capsule_biosynth_CapB"/>
</dbReference>
<protein>
    <submittedName>
        <fullName evidence="3">Poly-gamma-glutamate synthase PgsB</fullName>
    </submittedName>
</protein>
<keyword evidence="4" id="KW-1185">Reference proteome</keyword>
<dbReference type="InterPro" id="IPR050061">
    <property type="entry name" value="MurCDEF_pg_biosynth"/>
</dbReference>
<dbReference type="InterPro" id="IPR036565">
    <property type="entry name" value="Mur-like_cat_sf"/>
</dbReference>